<evidence type="ECO:0000256" key="9">
    <source>
        <dbReference type="ARBA" id="ARBA00023242"/>
    </source>
</evidence>
<comment type="caution">
    <text evidence="21">The sequence shown here is derived from an EMBL/GenBank/DDBJ whole genome shotgun (WGS) entry which is preliminary data.</text>
</comment>
<feature type="domain" description="CCR4-NOT transcription complex subunit 1 CAF1-binding" evidence="16">
    <location>
        <begin position="1103"/>
        <end position="1323"/>
    </location>
</feature>
<keyword evidence="8" id="KW-0804">Transcription</keyword>
<accession>A0AAV2HJT4</accession>
<feature type="domain" description="CCR4-NOT transcription complex subunit 1" evidence="15">
    <location>
        <begin position="1435"/>
        <end position="1581"/>
    </location>
</feature>
<evidence type="ECO:0000259" key="18">
    <source>
        <dbReference type="Pfam" id="PF16418"/>
    </source>
</evidence>
<dbReference type="InterPro" id="IPR032193">
    <property type="entry name" value="CNOT1_TTP_bind"/>
</dbReference>
<keyword evidence="4" id="KW-0678">Repressor</keyword>
<dbReference type="InterPro" id="IPR055104">
    <property type="entry name" value="CNOT1_1st"/>
</dbReference>
<dbReference type="InterPro" id="IPR040398">
    <property type="entry name" value="Not1"/>
</dbReference>
<keyword evidence="7" id="KW-0943">RNA-mediated gene silencing</keyword>
<evidence type="ECO:0000256" key="11">
    <source>
        <dbReference type="ARBA" id="ARBA00032531"/>
    </source>
</evidence>
<dbReference type="FunFam" id="1.25.40.790:FF:000001">
    <property type="entry name" value="Ccr4-not transcription complex subunit 1 isoform"/>
    <property type="match status" value="1"/>
</dbReference>
<dbReference type="FunFam" id="1.25.40.800:FF:000001">
    <property type="entry name" value="CCR4-NOT transcription complex subunit 1"/>
    <property type="match status" value="1"/>
</dbReference>
<evidence type="ECO:0000256" key="13">
    <source>
        <dbReference type="SAM" id="MobiDB-lite"/>
    </source>
</evidence>
<evidence type="ECO:0000259" key="15">
    <source>
        <dbReference type="Pfam" id="PF12842"/>
    </source>
</evidence>
<dbReference type="Pfam" id="PF16415">
    <property type="entry name" value="CNOT1_CAF1_bind"/>
    <property type="match status" value="1"/>
</dbReference>
<evidence type="ECO:0000256" key="2">
    <source>
        <dbReference type="ARBA" id="ARBA00004496"/>
    </source>
</evidence>
<dbReference type="PANTHER" id="PTHR13162:SF8">
    <property type="entry name" value="CCR4-NOT TRANSCRIPTION COMPLEX SUBUNIT 1"/>
    <property type="match status" value="1"/>
</dbReference>
<dbReference type="GO" id="GO:0031047">
    <property type="term" value="P:regulatory ncRNA-mediated gene silencing"/>
    <property type="evidence" value="ECO:0007669"/>
    <property type="project" value="UniProtKB-KW"/>
</dbReference>
<dbReference type="InterPro" id="IPR038535">
    <property type="entry name" value="CNOT1_TTP_bind_sf"/>
</dbReference>
<dbReference type="GO" id="GO:0005634">
    <property type="term" value="C:nucleus"/>
    <property type="evidence" value="ECO:0007669"/>
    <property type="project" value="UniProtKB-SubCell"/>
</dbReference>
<dbReference type="Gene3D" id="1.25.40.840">
    <property type="entry name" value="CCR4-NOT transcription complex subunit 1 TTP binding domain"/>
    <property type="match status" value="1"/>
</dbReference>
<dbReference type="InterPro" id="IPR032194">
    <property type="entry name" value="CNOT1_HEAT"/>
</dbReference>
<evidence type="ECO:0000256" key="3">
    <source>
        <dbReference type="ARBA" id="ARBA00022490"/>
    </source>
</evidence>
<comment type="subcellular location">
    <subcellularLocation>
        <location evidence="2">Cytoplasm</location>
    </subcellularLocation>
    <subcellularLocation>
        <location evidence="1">Nucleus</location>
    </subcellularLocation>
</comment>
<dbReference type="Pfam" id="PF16417">
    <property type="entry name" value="CNOT1_TTP_bind"/>
    <property type="match status" value="1"/>
</dbReference>
<evidence type="ECO:0000259" key="16">
    <source>
        <dbReference type="Pfam" id="PF16415"/>
    </source>
</evidence>
<dbReference type="Gene3D" id="1.25.40.790">
    <property type="match status" value="1"/>
</dbReference>
<dbReference type="GO" id="GO:0000932">
    <property type="term" value="C:P-body"/>
    <property type="evidence" value="ECO:0007669"/>
    <property type="project" value="TreeGrafter"/>
</dbReference>
<dbReference type="GO" id="GO:0030015">
    <property type="term" value="C:CCR4-NOT core complex"/>
    <property type="evidence" value="ECO:0007669"/>
    <property type="project" value="InterPro"/>
</dbReference>
<evidence type="ECO:0000256" key="8">
    <source>
        <dbReference type="ARBA" id="ARBA00023163"/>
    </source>
</evidence>
<dbReference type="EMBL" id="CAXITT010000113">
    <property type="protein sequence ID" value="CAL1532297.1"/>
    <property type="molecule type" value="Genomic_DNA"/>
</dbReference>
<evidence type="ECO:0000256" key="1">
    <source>
        <dbReference type="ARBA" id="ARBA00004123"/>
    </source>
</evidence>
<reference evidence="21 22" key="1">
    <citation type="submission" date="2024-04" db="EMBL/GenBank/DDBJ databases">
        <authorList>
            <consortium name="Genoscope - CEA"/>
            <person name="William W."/>
        </authorList>
    </citation>
    <scope>NUCLEOTIDE SEQUENCE [LARGE SCALE GENOMIC DNA]</scope>
</reference>
<feature type="domain" description="CCR4-NOT transcription complex subunit 1 TTP binding" evidence="17">
    <location>
        <begin position="831"/>
        <end position="1008"/>
    </location>
</feature>
<dbReference type="InterPro" id="IPR024557">
    <property type="entry name" value="CNOT1_dom_4"/>
</dbReference>
<keyword evidence="3" id="KW-0963">Cytoplasm</keyword>
<evidence type="ECO:0000259" key="14">
    <source>
        <dbReference type="Pfam" id="PF04054"/>
    </source>
</evidence>
<dbReference type="CDD" id="cd20710">
    <property type="entry name" value="NOT1_connector"/>
    <property type="match status" value="1"/>
</dbReference>
<dbReference type="Pfam" id="PF04054">
    <property type="entry name" value="Not1"/>
    <property type="match status" value="1"/>
</dbReference>
<feature type="region of interest" description="Disordered" evidence="13">
    <location>
        <begin position="2416"/>
        <end position="2435"/>
    </location>
</feature>
<keyword evidence="5" id="KW-0810">Translation regulation</keyword>
<dbReference type="Pfam" id="PF25097">
    <property type="entry name" value="ARM_Cnot1"/>
    <property type="match status" value="1"/>
</dbReference>
<feature type="domain" description="CCR4-NOT transcription complex subunit 1 N-terminal" evidence="19">
    <location>
        <begin position="28"/>
        <end position="225"/>
    </location>
</feature>
<dbReference type="Pfam" id="PF16418">
    <property type="entry name" value="CNOT1_HEAT"/>
    <property type="match status" value="1"/>
</dbReference>
<feature type="region of interest" description="Disordered" evidence="13">
    <location>
        <begin position="1332"/>
        <end position="1351"/>
    </location>
</feature>
<dbReference type="GO" id="GO:0017148">
    <property type="term" value="P:negative regulation of translation"/>
    <property type="evidence" value="ECO:0007669"/>
    <property type="project" value="InterPro"/>
</dbReference>
<feature type="domain" description="CCR4-NOT transcription complex subunit 1-like NOT1 connector" evidence="20">
    <location>
        <begin position="1663"/>
        <end position="1863"/>
    </location>
</feature>
<dbReference type="PANTHER" id="PTHR13162">
    <property type="entry name" value="CCR4-NOT TRANSCRIPTION COMPLEX"/>
    <property type="match status" value="1"/>
</dbReference>
<dbReference type="FunFam" id="1.25.40.180:FF:000005">
    <property type="entry name" value="Ccr4-not transcription complex subunit 1 isoform"/>
    <property type="match status" value="1"/>
</dbReference>
<dbReference type="FunFam" id="1.25.40.840:FF:000001">
    <property type="entry name" value="Ccr4-not transcription complex subunit 1 isoform"/>
    <property type="match status" value="1"/>
</dbReference>
<dbReference type="Gene3D" id="1.25.40.800">
    <property type="match status" value="1"/>
</dbReference>
<feature type="compositionally biased region" description="Low complexity" evidence="13">
    <location>
        <begin position="2416"/>
        <end position="2426"/>
    </location>
</feature>
<proteinExistence type="inferred from homology"/>
<evidence type="ECO:0000259" key="19">
    <source>
        <dbReference type="Pfam" id="PF22940"/>
    </source>
</evidence>
<evidence type="ECO:0000256" key="6">
    <source>
        <dbReference type="ARBA" id="ARBA00023015"/>
    </source>
</evidence>
<dbReference type="Gene3D" id="1.25.40.180">
    <property type="match status" value="1"/>
</dbReference>
<keyword evidence="9" id="KW-0539">Nucleus</keyword>
<dbReference type="InterPro" id="IPR032191">
    <property type="entry name" value="CNOT1_CAF1_bind"/>
</dbReference>
<protein>
    <recommendedName>
        <fullName evidence="12">CCR4-NOT transcription complex subunit 1</fullName>
    </recommendedName>
    <alternativeName>
        <fullName evidence="11">CCR4-associated factor 1</fullName>
    </alternativeName>
</protein>
<feature type="domain" description="CCR4-Not complex component Not1 C-terminal" evidence="14">
    <location>
        <begin position="2048"/>
        <end position="2408"/>
    </location>
</feature>
<sequence length="2435" mass="273413">MNLDPLSFALSEISYTIANLTKKNFKQSFAAINHLVNQHGAEADRHLFRCLFSHIDFSGDGKSSGKDLLQIQYLSQEFGALLTKPNFISILCYSIDNPLQQQNSLKPSAHLFAQISRVLHLTRVQEVAVALALLSSSKSDIINFALQFAKQKLPELIRSYVDVDTGHQEGGLQDSDIEILHLLLSHLVTEREQFGIAQETLDTFLKTVRREFPRERVPAIISPFIYPSLEDITGKKLRDLGTMKKNMTDISIAEFMQESGYSCTVNVDECRNLLALCGAREITPVAVARILGMMARTPVGLGDHGQQQQGDRPDVPGVSTWNVDVFMQVVKEMNPHLNWREVVVNLDHPKFLVFGRKGLRLLVQAIFRGLHQEPFPIDQIYKHWSNTEGQLSFLMQALKHPDVLCLADHKGDTPTVVIDILKSAPNEDDREIATWKSLSLVETLLRLSDCGHHNQVIELFKAPIAKCPDILVLALLQITSAVNRMKTEIISLLMPIFLGQHSNSAVILHYAWHHQGHSSSIRTLIMHSMAEWYMRGEPHDQVRLSRILDVAQDLKALSMLLNATPYAFVIDLACLASRREYLKLDKWLNDKITDHKEAFIQACVTFLKRRCPQLMGMPLKEEPPQARSQQLPPETVVTMLNCLRMWTQHLNPELAETINSMLNNASIYLSKPRPPPPGAMPGIGPKQPPYPAQNMLDSLSNIGGVLNQAGPGVVGPPGTQNLPQAIANLTLGPPVPPGSPSKSFPPLSQQQQAAPGMNFNPMMGNPMPSIGMPTSMPQNIGPGPNAVPGPGPVPRPPVNSLPSLGTATAPKIGMPMNQERLGNRTVQPGNPASDMSNIFPEMTQTFSKEVEDRANTYFQQIYNQPPAPTMSIDEVLSMLKSFKDAQEKTNRDVFACMLRNLFEEYRFFPQYPDRELQITAQLFGGIIEQNIVTYWTLGIALRYILEALRKQPNSNMYLFGVASLERFKTKLKEYPQYCQHLAQIPHFSQLPPHLIEYVEFGSRSQEPPHPQMPQGMLSEISGRLTPVSMFHGLVRPSMPLDGQNVPTSGSALSASALPVTATPSTPTPISAAPRGATFAKPSIATATNIDTLLAGQGNNDVMVPSEAIQDKVFFIFNNLSLANMNQKAEELKEVMGSDYVSWVAQYLVMKRASIEPNFHTLYSNFVDVLGIETLTSKVITETFRNIKVLLRSDKGVANFSDRTLLKNLGHWLGMLTLAKCKPILTTQDLNLKALIYEAYQKGNQELLYVVPFTAKVLESCAKSKIFCKPNPWTLAIMNVLAELHQEPDLKLNLKFEIEVLCKTLNIDISTELKATKYLRDPTRMATLEHQLSPVKPQEEPVPSAVAQPPAGLPMPPIPGMPPMHSLPPPPPNNISIPPPPPVIQLSTGPANTTLPLQPPKFNIHDINTNTNLASFLQQYIVINEQVIYIQANVSLRNSVIGAIESTMQDFIVPITDRAIKVAVATTEQIVKKDFALDSDEIRMRTAAQAMGRNVCAGLALITSREPMVQQLKLAIQQALVSNIRGQQNASQLKTIEDAAVILANDNVEICANYIQKLAVERVGAEMDKKLATEYEVRKRRRQEGIRYYDPQVFTYQSERMPEQISLKVGSVTSQQLAVYDEFSRNIPGFQPLTDIVPPSGSRPTTSMSGQEELIHLYEKMVSEIESHMHLMANPTLFIPHLQQLMQAINVARNTLDKNTATQLVQKAVEGLTEQYAMTNMADGETLLRFRECHLLVLKTFAEHRAFGMTWIAKEVTRCLMQSREDNRYNLDVVELLIRNGFVHMPQYDVYLSSLMENGLNQIGINFTTQLMQRLCVEDKTRAPQQVICSESDFTNSIEALNMIGSRSRQTQPDSLPALIESLRVGGSSSSDPSSLMDRVPGSVTSMMQTGITQAREFDDPAGLHEKTEYLLREWVNMYHSPQAGRDSFKAFNAFVQQMHTQGILKTDDLITRFFRLCTEMCVDLCYRALGEPGQSTTMIRAKCFHTLDAFVRLIALLVKHSGETNTVTKINLLNKVLGIMAGVLLQDHEVRYTEFQQLPYHRIFIMLFIELNAPEPILEAINFQVLTAFCHVFHILRPAKAPGFAYAWLELISHRVFIGRLLALTPHQKGWGFYAQLLVDLFKFLGPFLRNADMTKPMQLLYKARTSGTLRVLLVLLHDFPEFLCDYHYTFCDVIPPNCIQMRNLILSAFPRTMRLPDPFTVNLVVEHLPDINKAPRILTNIVSLIQPASFKKDLDSYLKTRSPITFLSELKSNLQANPQGSRYDIPLINALVLYVGTQAIPLLQNKGVSMSTIAPSSHMDIFQNLAVNLDTEGRYLFLTAIANQLRYPNSHTHYFSCTLLYLFRQANDQTIQEQITRVLLERLIVNRPHPWGLLITFIELIKNPNFKFWEHEFVRCAPEIEKLFENVARSCYQQKQQTPQQGPQGMLREETQVD</sequence>
<dbReference type="Proteomes" id="UP001497497">
    <property type="component" value="Unassembled WGS sequence"/>
</dbReference>
<keyword evidence="22" id="KW-1185">Reference proteome</keyword>
<organism evidence="21 22">
    <name type="scientific">Lymnaea stagnalis</name>
    <name type="common">Great pond snail</name>
    <name type="synonym">Helix stagnalis</name>
    <dbReference type="NCBI Taxonomy" id="6523"/>
    <lineage>
        <taxon>Eukaryota</taxon>
        <taxon>Metazoa</taxon>
        <taxon>Spiralia</taxon>
        <taxon>Lophotrochozoa</taxon>
        <taxon>Mollusca</taxon>
        <taxon>Gastropoda</taxon>
        <taxon>Heterobranchia</taxon>
        <taxon>Euthyneura</taxon>
        <taxon>Panpulmonata</taxon>
        <taxon>Hygrophila</taxon>
        <taxon>Lymnaeoidea</taxon>
        <taxon>Lymnaeidae</taxon>
        <taxon>Lymnaea</taxon>
    </lineage>
</organism>
<evidence type="ECO:0000256" key="4">
    <source>
        <dbReference type="ARBA" id="ARBA00022491"/>
    </source>
</evidence>
<evidence type="ECO:0000259" key="17">
    <source>
        <dbReference type="Pfam" id="PF16417"/>
    </source>
</evidence>
<gene>
    <name evidence="21" type="ORF">GSLYS_00006376001</name>
</gene>
<dbReference type="InterPro" id="IPR007196">
    <property type="entry name" value="CCR4-Not_Not1_C"/>
</dbReference>
<evidence type="ECO:0000256" key="5">
    <source>
        <dbReference type="ARBA" id="ARBA00022845"/>
    </source>
</evidence>
<dbReference type="Pfam" id="PF12842">
    <property type="entry name" value="DUF3819"/>
    <property type="match status" value="1"/>
</dbReference>
<feature type="domain" description="CCR4-NOT transcription complex subunit 1 HEAT repeat" evidence="18">
    <location>
        <begin position="488"/>
        <end position="644"/>
    </location>
</feature>
<dbReference type="Pfam" id="PF22940">
    <property type="entry name" value="CNOT1_1st"/>
    <property type="match status" value="1"/>
</dbReference>
<evidence type="ECO:0000313" key="22">
    <source>
        <dbReference type="Proteomes" id="UP001497497"/>
    </source>
</evidence>
<keyword evidence="6" id="KW-0805">Transcription regulation</keyword>
<evidence type="ECO:0000313" key="21">
    <source>
        <dbReference type="EMBL" id="CAL1532297.1"/>
    </source>
</evidence>
<evidence type="ECO:0000256" key="7">
    <source>
        <dbReference type="ARBA" id="ARBA00023158"/>
    </source>
</evidence>
<dbReference type="InterPro" id="IPR055454">
    <property type="entry name" value="CNOT1-like_NOT1_connector"/>
</dbReference>
<dbReference type="GO" id="GO:0000288">
    <property type="term" value="P:nuclear-transcribed mRNA catabolic process, deadenylation-dependent decay"/>
    <property type="evidence" value="ECO:0007669"/>
    <property type="project" value="TreeGrafter"/>
</dbReference>
<evidence type="ECO:0000256" key="12">
    <source>
        <dbReference type="ARBA" id="ARBA00071432"/>
    </source>
</evidence>
<evidence type="ECO:0000256" key="10">
    <source>
        <dbReference type="ARBA" id="ARBA00025717"/>
    </source>
</evidence>
<dbReference type="GO" id="GO:0060090">
    <property type="term" value="F:molecular adaptor activity"/>
    <property type="evidence" value="ECO:0007669"/>
    <property type="project" value="TreeGrafter"/>
</dbReference>
<comment type="similarity">
    <text evidence="10">Belongs to the CNOT1 family.</text>
</comment>
<name>A0AAV2HJT4_LYMST</name>
<evidence type="ECO:0000259" key="20">
    <source>
        <dbReference type="Pfam" id="PF25097"/>
    </source>
</evidence>